<organism evidence="1 2">
    <name type="scientific">Symbiodinium necroappetens</name>
    <dbReference type="NCBI Taxonomy" id="1628268"/>
    <lineage>
        <taxon>Eukaryota</taxon>
        <taxon>Sar</taxon>
        <taxon>Alveolata</taxon>
        <taxon>Dinophyceae</taxon>
        <taxon>Suessiales</taxon>
        <taxon>Symbiodiniaceae</taxon>
        <taxon>Symbiodinium</taxon>
    </lineage>
</organism>
<evidence type="ECO:0000313" key="2">
    <source>
        <dbReference type="Proteomes" id="UP000601435"/>
    </source>
</evidence>
<dbReference type="OrthoDB" id="10454570at2759"/>
<protein>
    <submittedName>
        <fullName evidence="1">Uncharacterized protein</fullName>
    </submittedName>
</protein>
<accession>A0A813BQB3</accession>
<name>A0A813BQB3_9DINO</name>
<gene>
    <name evidence="1" type="ORF">SNEC2469_LOCUS31438</name>
</gene>
<evidence type="ECO:0000313" key="1">
    <source>
        <dbReference type="EMBL" id="CAE7917059.1"/>
    </source>
</evidence>
<dbReference type="EMBL" id="CAJNJA010076183">
    <property type="protein sequence ID" value="CAE7917059.1"/>
    <property type="molecule type" value="Genomic_DNA"/>
</dbReference>
<keyword evidence="2" id="KW-1185">Reference proteome</keyword>
<comment type="caution">
    <text evidence="1">The sequence shown here is derived from an EMBL/GenBank/DDBJ whole genome shotgun (WGS) entry which is preliminary data.</text>
</comment>
<dbReference type="AlphaFoldDB" id="A0A813BQB3"/>
<sequence length="105" mass="11640">MDFKTAPDKEDFCEKEMEGWMKSVEKSIGHCSHEGTDGGLKAAKALYGKALGGAVKYRDICQHCKDEQNFVTNFVRPNLFTPTEGAKYKLQFDCVAEAAKAVLCL</sequence>
<dbReference type="Proteomes" id="UP000601435">
    <property type="component" value="Unassembled WGS sequence"/>
</dbReference>
<reference evidence="1" key="1">
    <citation type="submission" date="2021-02" db="EMBL/GenBank/DDBJ databases">
        <authorList>
            <person name="Dougan E. K."/>
            <person name="Rhodes N."/>
            <person name="Thang M."/>
            <person name="Chan C."/>
        </authorList>
    </citation>
    <scope>NUCLEOTIDE SEQUENCE</scope>
</reference>
<proteinExistence type="predicted"/>